<dbReference type="InterPro" id="IPR051464">
    <property type="entry name" value="Peptidase_M42_aminopept"/>
</dbReference>
<dbReference type="Proteomes" id="UP000199060">
    <property type="component" value="Unassembled WGS sequence"/>
</dbReference>
<dbReference type="Pfam" id="PF05343">
    <property type="entry name" value="Peptidase_M42"/>
    <property type="match status" value="1"/>
</dbReference>
<sequence>MKLLFDLLQQFGVSGQEYQTSEFLMQYISKRKYEWNVLPDVFSGETFHDCIILKFGNPRTALFAHIDTIGFMSRYENQLVAIGGPEIIPNTELVGRDGLGDIICKLKVHEDSLFHDFPRKIERGTRLAFNQNIRMTGDFIQAAYLDNRLGIYSALKVCEELEDGWVIFSTYEETGGGSVPFLLKFIQENSPITQALISDITWVTEGVRPGEGVVISIRDKFIPRKRFLDRIIKLAESSAIPFQLEVEEYGGSDGREVQFSPYAIDWCFIGAPEEHVHSPNEKVALVDLEAMIQMHSFLIKNL</sequence>
<dbReference type="PANTHER" id="PTHR32481">
    <property type="entry name" value="AMINOPEPTIDASE"/>
    <property type="match status" value="1"/>
</dbReference>
<keyword evidence="4" id="KW-1185">Reference proteome</keyword>
<evidence type="ECO:0000256" key="2">
    <source>
        <dbReference type="ARBA" id="ARBA00022801"/>
    </source>
</evidence>
<dbReference type="AlphaFoldDB" id="A0A1G6X6W7"/>
<dbReference type="RefSeq" id="WP_087937815.1">
    <property type="nucleotide sequence ID" value="NZ_FNAC01000051.1"/>
</dbReference>
<dbReference type="GO" id="GO:0046872">
    <property type="term" value="F:metal ion binding"/>
    <property type="evidence" value="ECO:0007669"/>
    <property type="project" value="UniProtKB-KW"/>
</dbReference>
<proteinExistence type="predicted"/>
<keyword evidence="2" id="KW-0378">Hydrolase</keyword>
<dbReference type="EMBL" id="FNAC01000051">
    <property type="protein sequence ID" value="SDD73115.1"/>
    <property type="molecule type" value="Genomic_DNA"/>
</dbReference>
<evidence type="ECO:0000313" key="4">
    <source>
        <dbReference type="Proteomes" id="UP000199060"/>
    </source>
</evidence>
<dbReference type="STRING" id="686796.SAMN04488104_105116"/>
<evidence type="ECO:0000256" key="1">
    <source>
        <dbReference type="ARBA" id="ARBA00022723"/>
    </source>
</evidence>
<dbReference type="PANTHER" id="PTHR32481:SF7">
    <property type="entry name" value="AMINOPEPTIDASE YHFE-RELATED"/>
    <property type="match status" value="1"/>
</dbReference>
<name>A0A1G6X6W7_9BACT</name>
<dbReference type="Gene3D" id="3.40.630.10">
    <property type="entry name" value="Zn peptidases"/>
    <property type="match status" value="2"/>
</dbReference>
<dbReference type="GO" id="GO:0004177">
    <property type="term" value="F:aminopeptidase activity"/>
    <property type="evidence" value="ECO:0007669"/>
    <property type="project" value="UniProtKB-KW"/>
</dbReference>
<gene>
    <name evidence="3" type="ORF">SAMN04488104_105116</name>
</gene>
<dbReference type="OrthoDB" id="867380at2"/>
<keyword evidence="3" id="KW-0645">Protease</keyword>
<organism evidence="3 4">
    <name type="scientific">Algoriphagus faecimaris</name>
    <dbReference type="NCBI Taxonomy" id="686796"/>
    <lineage>
        <taxon>Bacteria</taxon>
        <taxon>Pseudomonadati</taxon>
        <taxon>Bacteroidota</taxon>
        <taxon>Cytophagia</taxon>
        <taxon>Cytophagales</taxon>
        <taxon>Cyclobacteriaceae</taxon>
        <taxon>Algoriphagus</taxon>
    </lineage>
</organism>
<protein>
    <submittedName>
        <fullName evidence="3">Putative aminopeptidase FrvX</fullName>
    </submittedName>
</protein>
<dbReference type="SUPFAM" id="SSF53187">
    <property type="entry name" value="Zn-dependent exopeptidases"/>
    <property type="match status" value="1"/>
</dbReference>
<reference evidence="4" key="1">
    <citation type="submission" date="2016-10" db="EMBL/GenBank/DDBJ databases">
        <authorList>
            <person name="Varghese N."/>
            <person name="Submissions S."/>
        </authorList>
    </citation>
    <scope>NUCLEOTIDE SEQUENCE [LARGE SCALE GENOMIC DNA]</scope>
    <source>
        <strain evidence="4">DSM 23095</strain>
    </source>
</reference>
<evidence type="ECO:0000313" key="3">
    <source>
        <dbReference type="EMBL" id="SDD73115.1"/>
    </source>
</evidence>
<keyword evidence="3" id="KW-0031">Aminopeptidase</keyword>
<accession>A0A1G6X6W7</accession>
<keyword evidence="1" id="KW-0479">Metal-binding</keyword>
<dbReference type="InterPro" id="IPR008007">
    <property type="entry name" value="Peptidase_M42"/>
</dbReference>